<evidence type="ECO:0000313" key="2">
    <source>
        <dbReference type="EMBL" id="SDH09989.1"/>
    </source>
</evidence>
<accession>A0A1G7ZMX0</accession>
<dbReference type="InterPro" id="IPR052767">
    <property type="entry name" value="Bact_com_dev_regulator"/>
</dbReference>
<dbReference type="RefSeq" id="WP_057898199.1">
    <property type="nucleotide sequence ID" value="NZ_CP080764.1"/>
</dbReference>
<keyword evidence="4" id="KW-1185">Reference proteome</keyword>
<dbReference type="PANTHER" id="PTHR38448:SF2">
    <property type="entry name" value="REGULATORY PROTEIN YLBF"/>
    <property type="match status" value="1"/>
</dbReference>
<name>A0A1G7ZMX0_ANETH</name>
<reference evidence="1 4" key="2">
    <citation type="submission" date="2021-08" db="EMBL/GenBank/DDBJ databases">
        <title>Complete genome sequence of the strain Aneurinibacillus thermoaerophilus CCM 8960.</title>
        <authorList>
            <person name="Musilova J."/>
            <person name="Kourilova X."/>
            <person name="Pernicova I."/>
            <person name="Bezdicek M."/>
            <person name="Lengerova M."/>
            <person name="Obruca S."/>
            <person name="Sedlar K."/>
        </authorList>
    </citation>
    <scope>NUCLEOTIDE SEQUENCE [LARGE SCALE GENOMIC DNA]</scope>
    <source>
        <strain evidence="1 4">CCM 8960</strain>
    </source>
</reference>
<dbReference type="OrthoDB" id="2157513at2"/>
<dbReference type="AlphaFoldDB" id="A0A1G7ZMX0"/>
<evidence type="ECO:0000313" key="3">
    <source>
        <dbReference type="Proteomes" id="UP000198956"/>
    </source>
</evidence>
<reference evidence="2 3" key="1">
    <citation type="submission" date="2016-10" db="EMBL/GenBank/DDBJ databases">
        <authorList>
            <person name="de Groot N.N."/>
        </authorList>
    </citation>
    <scope>NUCLEOTIDE SEQUENCE [LARGE SCALE GENOMIC DNA]</scope>
    <source>
        <strain evidence="2 3">L 420-91</strain>
    </source>
</reference>
<dbReference type="InterPro" id="IPR023378">
    <property type="entry name" value="YheA/YmcA-like_dom_sf"/>
</dbReference>
<dbReference type="InterPro" id="IPR010368">
    <property type="entry name" value="Com_YlbF"/>
</dbReference>
<dbReference type="EMBL" id="CP080764">
    <property type="protein sequence ID" value="QYY41789.1"/>
    <property type="molecule type" value="Genomic_DNA"/>
</dbReference>
<dbReference type="SUPFAM" id="SSF158622">
    <property type="entry name" value="YheA/YmcA-like"/>
    <property type="match status" value="1"/>
</dbReference>
<dbReference type="EMBL" id="FNDE01000011">
    <property type="protein sequence ID" value="SDH09989.1"/>
    <property type="molecule type" value="Genomic_DNA"/>
</dbReference>
<sequence length="160" mass="17939">MSGQTATVSPLDFYEVMERAHRIGEQLVASEEMKRYLEFRRRMEQDPEAEAKIASFNRMKEAYEEVQRFGKYHPDYDRVTREIRQKKREMEKVATVAAFKKAENDLDELLYRISRTIADAVSASIKVPSNNPLYELAGGGCGSGGCGTGGSCGCTVKKGI</sequence>
<dbReference type="Proteomes" id="UP000198956">
    <property type="component" value="Unassembled WGS sequence"/>
</dbReference>
<evidence type="ECO:0000313" key="1">
    <source>
        <dbReference type="EMBL" id="QYY41789.1"/>
    </source>
</evidence>
<dbReference type="Pfam" id="PF06133">
    <property type="entry name" value="Com_YlbF"/>
    <property type="match status" value="1"/>
</dbReference>
<dbReference type="Proteomes" id="UP000826616">
    <property type="component" value="Chromosome"/>
</dbReference>
<protein>
    <submittedName>
        <fullName evidence="2">Cell fate regulator YlbF, YheA/YmcA/DUF963 family (Controls sporulation, competence, biofilm development)</fullName>
    </submittedName>
    <submittedName>
        <fullName evidence="1">YlbF family regulator</fullName>
    </submittedName>
</protein>
<evidence type="ECO:0000313" key="4">
    <source>
        <dbReference type="Proteomes" id="UP000826616"/>
    </source>
</evidence>
<dbReference type="Gene3D" id="1.20.1500.10">
    <property type="entry name" value="YheA/YmcA-like"/>
    <property type="match status" value="1"/>
</dbReference>
<gene>
    <name evidence="1" type="ORF">K3F53_12805</name>
    <name evidence="2" type="ORF">SAMN04489735_101166</name>
</gene>
<organism evidence="2 3">
    <name type="scientific">Aneurinibacillus thermoaerophilus</name>
    <dbReference type="NCBI Taxonomy" id="143495"/>
    <lineage>
        <taxon>Bacteria</taxon>
        <taxon>Bacillati</taxon>
        <taxon>Bacillota</taxon>
        <taxon>Bacilli</taxon>
        <taxon>Bacillales</taxon>
        <taxon>Paenibacillaceae</taxon>
        <taxon>Aneurinibacillus group</taxon>
        <taxon>Aneurinibacillus</taxon>
    </lineage>
</organism>
<proteinExistence type="predicted"/>
<dbReference type="GeneID" id="97142255"/>
<dbReference type="PANTHER" id="PTHR38448">
    <property type="entry name" value="REGULATORY PROTEIN YLBF-RELATED"/>
    <property type="match status" value="1"/>
</dbReference>